<organism evidence="1 2">
    <name type="scientific">Strongyloides venezuelensis</name>
    <name type="common">Threadworm</name>
    <dbReference type="NCBI Taxonomy" id="75913"/>
    <lineage>
        <taxon>Eukaryota</taxon>
        <taxon>Metazoa</taxon>
        <taxon>Ecdysozoa</taxon>
        <taxon>Nematoda</taxon>
        <taxon>Chromadorea</taxon>
        <taxon>Rhabditida</taxon>
        <taxon>Tylenchina</taxon>
        <taxon>Panagrolaimomorpha</taxon>
        <taxon>Strongyloidoidea</taxon>
        <taxon>Strongyloididae</taxon>
        <taxon>Strongyloides</taxon>
    </lineage>
</organism>
<evidence type="ECO:0000313" key="2">
    <source>
        <dbReference type="WBParaSite" id="SVE_2006900.1"/>
    </source>
</evidence>
<protein>
    <submittedName>
        <fullName evidence="2">MULE domain-containing protein</fullName>
    </submittedName>
</protein>
<sequence length="111" mass="12970">MLRYKMQDNILSANATPRNVIGHVLAESKNELSQSTIIRDSTFDKSSNIFYQLYIWQFKLGNLYPVCIYFLLPKEVKKTYLKMFRLLKEFISNMAPEKILLNIEKATMIAA</sequence>
<name>A0A0K0G5P7_STRVS</name>
<accession>A0A0K0G5P7</accession>
<keyword evidence="1" id="KW-1185">Reference proteome</keyword>
<dbReference type="STRING" id="75913.A0A0K0G5P7"/>
<reference evidence="1" key="1">
    <citation type="submission" date="2014-07" db="EMBL/GenBank/DDBJ databases">
        <authorList>
            <person name="Martin A.A"/>
            <person name="De Silva N."/>
        </authorList>
    </citation>
    <scope>NUCLEOTIDE SEQUENCE</scope>
</reference>
<dbReference type="Proteomes" id="UP000035680">
    <property type="component" value="Unassembled WGS sequence"/>
</dbReference>
<evidence type="ECO:0000313" key="1">
    <source>
        <dbReference type="Proteomes" id="UP000035680"/>
    </source>
</evidence>
<reference evidence="2" key="2">
    <citation type="submission" date="2015-08" db="UniProtKB">
        <authorList>
            <consortium name="WormBaseParasite"/>
        </authorList>
    </citation>
    <scope>IDENTIFICATION</scope>
</reference>
<dbReference type="AlphaFoldDB" id="A0A0K0G5P7"/>
<dbReference type="WBParaSite" id="SVE_2006900.1">
    <property type="protein sequence ID" value="SVE_2006900.1"/>
    <property type="gene ID" value="SVE_2006900"/>
</dbReference>
<proteinExistence type="predicted"/>